<comment type="caution">
    <text evidence="2">The sequence shown here is derived from an EMBL/GenBank/DDBJ whole genome shotgun (WGS) entry which is preliminary data.</text>
</comment>
<dbReference type="RefSeq" id="WP_204200260.1">
    <property type="nucleotide sequence ID" value="NZ_JAFEMC010000006.1"/>
</dbReference>
<keyword evidence="3" id="KW-1185">Reference proteome</keyword>
<organism evidence="2 3">
    <name type="scientific">Sphingomonas longa</name>
    <dbReference type="NCBI Taxonomy" id="2778730"/>
    <lineage>
        <taxon>Bacteria</taxon>
        <taxon>Pseudomonadati</taxon>
        <taxon>Pseudomonadota</taxon>
        <taxon>Alphaproteobacteria</taxon>
        <taxon>Sphingomonadales</taxon>
        <taxon>Sphingomonadaceae</taxon>
        <taxon>Sphingomonas</taxon>
    </lineage>
</organism>
<dbReference type="Gene3D" id="2.40.10.220">
    <property type="entry name" value="predicted glycosyltransferase like domains"/>
    <property type="match status" value="1"/>
</dbReference>
<reference evidence="2 3" key="1">
    <citation type="submission" date="2020-12" db="EMBL/GenBank/DDBJ databases">
        <title>Sphingomonas sp.</title>
        <authorList>
            <person name="Kim M.K."/>
        </authorList>
    </citation>
    <scope>NUCLEOTIDE SEQUENCE [LARGE SCALE GENOMIC DNA]</scope>
    <source>
        <strain evidence="2 3">BT552</strain>
    </source>
</reference>
<accession>A0ABS2DB44</accession>
<feature type="domain" description="PilZ" evidence="1">
    <location>
        <begin position="116"/>
        <end position="209"/>
    </location>
</feature>
<feature type="domain" description="PilZ" evidence="1">
    <location>
        <begin position="29"/>
        <end position="99"/>
    </location>
</feature>
<sequence>MLKDYDLRDDGLAAAGVADRRRPGKRHRAVLLIGRATYAGTEVACLIHDISAGGMMARFAVPPVVGDRMTIAMRGLDMVEATVRWVRDRKAGLEFAMPQPVERVFQPVDEAGLIARAPRFALVRPALLRFGDKRLAARTIDVSAGGAKIATPWPMRVGDTGQLLLPDTGSSLYGRMCWVRPSDAAGEAGVRCGFRFVTPLSLEALAHILAG</sequence>
<name>A0ABS2DB44_9SPHN</name>
<evidence type="ECO:0000313" key="2">
    <source>
        <dbReference type="EMBL" id="MBM6578167.1"/>
    </source>
</evidence>
<gene>
    <name evidence="2" type="ORF">ILT43_17430</name>
</gene>
<proteinExistence type="predicted"/>
<dbReference type="Proteomes" id="UP000763641">
    <property type="component" value="Unassembled WGS sequence"/>
</dbReference>
<dbReference type="EMBL" id="JAFEMC010000006">
    <property type="protein sequence ID" value="MBM6578167.1"/>
    <property type="molecule type" value="Genomic_DNA"/>
</dbReference>
<evidence type="ECO:0000313" key="3">
    <source>
        <dbReference type="Proteomes" id="UP000763641"/>
    </source>
</evidence>
<dbReference type="SUPFAM" id="SSF141371">
    <property type="entry name" value="PilZ domain-like"/>
    <property type="match status" value="2"/>
</dbReference>
<protein>
    <submittedName>
        <fullName evidence="2">PilZ domain-containing protein</fullName>
    </submittedName>
</protein>
<dbReference type="InterPro" id="IPR009875">
    <property type="entry name" value="PilZ_domain"/>
</dbReference>
<dbReference type="Pfam" id="PF07238">
    <property type="entry name" value="PilZ"/>
    <property type="match status" value="2"/>
</dbReference>
<evidence type="ECO:0000259" key="1">
    <source>
        <dbReference type="Pfam" id="PF07238"/>
    </source>
</evidence>